<gene>
    <name evidence="1" type="ORF">BCR34DRAFT_632827</name>
</gene>
<reference evidence="1 2" key="1">
    <citation type="submission" date="2016-07" db="EMBL/GenBank/DDBJ databases">
        <title>Pervasive Adenine N6-methylation of Active Genes in Fungi.</title>
        <authorList>
            <consortium name="DOE Joint Genome Institute"/>
            <person name="Mondo S.J."/>
            <person name="Dannebaum R.O."/>
            <person name="Kuo R.C."/>
            <person name="Labutti K."/>
            <person name="Haridas S."/>
            <person name="Kuo A."/>
            <person name="Salamov A."/>
            <person name="Ahrendt S.R."/>
            <person name="Lipzen A."/>
            <person name="Sullivan W."/>
            <person name="Andreopoulos W.B."/>
            <person name="Clum A."/>
            <person name="Lindquist E."/>
            <person name="Daum C."/>
            <person name="Ramamoorthy G.K."/>
            <person name="Gryganskyi A."/>
            <person name="Culley D."/>
            <person name="Magnuson J.K."/>
            <person name="James T.Y."/>
            <person name="O'Malley M.A."/>
            <person name="Stajich J.E."/>
            <person name="Spatafora J.W."/>
            <person name="Visel A."/>
            <person name="Grigoriev I.V."/>
        </authorList>
    </citation>
    <scope>NUCLEOTIDE SEQUENCE [LARGE SCALE GENOMIC DNA]</scope>
    <source>
        <strain evidence="1 2">CBS 115471</strain>
    </source>
</reference>
<dbReference type="EMBL" id="MCFA01000122">
    <property type="protein sequence ID" value="ORY05831.1"/>
    <property type="molecule type" value="Genomic_DNA"/>
</dbReference>
<name>A0A1Y1Z6F1_9PLEO</name>
<accession>A0A1Y1Z6F1</accession>
<proteinExistence type="predicted"/>
<dbReference type="Proteomes" id="UP000193144">
    <property type="component" value="Unassembled WGS sequence"/>
</dbReference>
<evidence type="ECO:0000313" key="1">
    <source>
        <dbReference type="EMBL" id="ORY05831.1"/>
    </source>
</evidence>
<sequence length="137" mass="14837">QLRGGTAEAACTTYDKVQRERWCTQIWLRTLGWTQDRADVVSGGAGLPGRWATSLGPASRPWLSVRDDEPMRRPSQTVSALISIAVCRLGGDVGSWRLAGRPSTASARPPLRSAGLARSGMCQVWVETSFLHSSKPS</sequence>
<dbReference type="AlphaFoldDB" id="A0A1Y1Z6F1"/>
<comment type="caution">
    <text evidence="1">The sequence shown here is derived from an EMBL/GenBank/DDBJ whole genome shotgun (WGS) entry which is preliminary data.</text>
</comment>
<keyword evidence="2" id="KW-1185">Reference proteome</keyword>
<feature type="non-terminal residue" evidence="1">
    <location>
        <position position="1"/>
    </location>
</feature>
<evidence type="ECO:0000313" key="2">
    <source>
        <dbReference type="Proteomes" id="UP000193144"/>
    </source>
</evidence>
<protein>
    <submittedName>
        <fullName evidence="1">Uncharacterized protein</fullName>
    </submittedName>
</protein>
<organism evidence="1 2">
    <name type="scientific">Clohesyomyces aquaticus</name>
    <dbReference type="NCBI Taxonomy" id="1231657"/>
    <lineage>
        <taxon>Eukaryota</taxon>
        <taxon>Fungi</taxon>
        <taxon>Dikarya</taxon>
        <taxon>Ascomycota</taxon>
        <taxon>Pezizomycotina</taxon>
        <taxon>Dothideomycetes</taxon>
        <taxon>Pleosporomycetidae</taxon>
        <taxon>Pleosporales</taxon>
        <taxon>Lindgomycetaceae</taxon>
        <taxon>Clohesyomyces</taxon>
    </lineage>
</organism>